<gene>
    <name evidence="4" type="ORF">HKI87_17g85120</name>
</gene>
<evidence type="ECO:0000256" key="2">
    <source>
        <dbReference type="ARBA" id="ARBA00022942"/>
    </source>
</evidence>
<comment type="similarity">
    <text evidence="1">Belongs to the proteasome subunit S14 family.</text>
</comment>
<dbReference type="EMBL" id="CP151517">
    <property type="protein sequence ID" value="WZN66940.1"/>
    <property type="molecule type" value="Genomic_DNA"/>
</dbReference>
<dbReference type="GO" id="GO:0005829">
    <property type="term" value="C:cytosol"/>
    <property type="evidence" value="ECO:0007669"/>
    <property type="project" value="TreeGrafter"/>
</dbReference>
<dbReference type="GO" id="GO:0005634">
    <property type="term" value="C:nucleus"/>
    <property type="evidence" value="ECO:0007669"/>
    <property type="project" value="TreeGrafter"/>
</dbReference>
<dbReference type="Gene3D" id="1.25.40.990">
    <property type="match status" value="1"/>
</dbReference>
<dbReference type="InterPro" id="IPR000717">
    <property type="entry name" value="PCI_dom"/>
</dbReference>
<dbReference type="GO" id="GO:0008541">
    <property type="term" value="C:proteasome regulatory particle, lid subcomplex"/>
    <property type="evidence" value="ECO:0007669"/>
    <property type="project" value="TreeGrafter"/>
</dbReference>
<dbReference type="PROSITE" id="PS50250">
    <property type="entry name" value="PCI"/>
    <property type="match status" value="1"/>
</dbReference>
<dbReference type="PANTHER" id="PTHR12387:SF0">
    <property type="entry name" value="26S PROTEASOME NON-ATPASE REGULATORY SUBUNIT 8"/>
    <property type="match status" value="1"/>
</dbReference>
<sequence length="266" mass="30097">MALLQKTRRLLEKLKSEASKGKVASCEETLVEIKLHLTSFAALPPRYEKTPTAAEELGLARECLEQAVVVSVQANDEQAFERNYLQLNTYYTDIKDDFMPASQQMLLLKGLNLLRLLVQNRLAEFHTELETIEPHVQNSSEHIKYVIQLEQSHMEGAYNKILGSSKSCPSPLYVSFAEKLNETVRDEICACSEEAYESLSLAEARQVMRFDTEEGLLAYAKEAGWVVKDGRVFFAAAEASTDKVELNSMDLIKNTLHYAKEIERIV</sequence>
<proteinExistence type="inferred from homology"/>
<feature type="domain" description="PCI" evidence="3">
    <location>
        <begin position="78"/>
        <end position="250"/>
    </location>
</feature>
<dbReference type="FunFam" id="1.25.40.990:FF:000001">
    <property type="entry name" value="26S proteasome non-ATPase regulatory subunit"/>
    <property type="match status" value="1"/>
</dbReference>
<accession>A0AAX4PKT1</accession>
<evidence type="ECO:0000259" key="3">
    <source>
        <dbReference type="PROSITE" id="PS50250"/>
    </source>
</evidence>
<protein>
    <submittedName>
        <fullName evidence="4">Regulatory subunit of 26S proteasome</fullName>
    </submittedName>
</protein>
<name>A0AAX4PKT1_9CHLO</name>
<evidence type="ECO:0000313" key="4">
    <source>
        <dbReference type="EMBL" id="WZN66940.1"/>
    </source>
</evidence>
<evidence type="ECO:0000313" key="5">
    <source>
        <dbReference type="Proteomes" id="UP001472866"/>
    </source>
</evidence>
<dbReference type="GO" id="GO:0043161">
    <property type="term" value="P:proteasome-mediated ubiquitin-dependent protein catabolic process"/>
    <property type="evidence" value="ECO:0007669"/>
    <property type="project" value="TreeGrafter"/>
</dbReference>
<dbReference type="AlphaFoldDB" id="A0AAX4PKT1"/>
<dbReference type="Pfam" id="PF10075">
    <property type="entry name" value="CSN8_PSD8_EIF3K"/>
    <property type="match status" value="1"/>
</dbReference>
<organism evidence="4 5">
    <name type="scientific">Chloropicon roscoffensis</name>
    <dbReference type="NCBI Taxonomy" id="1461544"/>
    <lineage>
        <taxon>Eukaryota</taxon>
        <taxon>Viridiplantae</taxon>
        <taxon>Chlorophyta</taxon>
        <taxon>Chloropicophyceae</taxon>
        <taxon>Chloropicales</taxon>
        <taxon>Chloropicaceae</taxon>
        <taxon>Chloropicon</taxon>
    </lineage>
</organism>
<evidence type="ECO:0000256" key="1">
    <source>
        <dbReference type="ARBA" id="ARBA00009627"/>
    </source>
</evidence>
<reference evidence="4 5" key="1">
    <citation type="submission" date="2024-03" db="EMBL/GenBank/DDBJ databases">
        <title>Complete genome sequence of the green alga Chloropicon roscoffensis RCC1871.</title>
        <authorList>
            <person name="Lemieux C."/>
            <person name="Pombert J.-F."/>
            <person name="Otis C."/>
            <person name="Turmel M."/>
        </authorList>
    </citation>
    <scope>NUCLEOTIDE SEQUENCE [LARGE SCALE GENOMIC DNA]</scope>
    <source>
        <strain evidence="4 5">RCC1871</strain>
    </source>
</reference>
<dbReference type="InterPro" id="IPR033464">
    <property type="entry name" value="CSN8_PSD8_EIF3K"/>
</dbReference>
<dbReference type="InterPro" id="IPR006746">
    <property type="entry name" value="26S_Psome_Rpn12"/>
</dbReference>
<dbReference type="Proteomes" id="UP001472866">
    <property type="component" value="Chromosome 17"/>
</dbReference>
<keyword evidence="2 4" id="KW-0647">Proteasome</keyword>
<keyword evidence="5" id="KW-1185">Reference proteome</keyword>
<dbReference type="PANTHER" id="PTHR12387">
    <property type="entry name" value="26S PROTEASOME NON-ATPASE REGULATORY SUBUNIT 8"/>
    <property type="match status" value="1"/>
</dbReference>